<organism evidence="1 2">
    <name type="scientific">Lactobacillus phage SA-C12</name>
    <dbReference type="NCBI Taxonomy" id="1755697"/>
    <lineage>
        <taxon>Viruses</taxon>
        <taxon>Duplodnaviria</taxon>
        <taxon>Heunggongvirae</taxon>
        <taxon>Uroviricota</taxon>
        <taxon>Caudoviricetes</taxon>
        <taxon>Tybeckvirinae</taxon>
        <taxon>Lenusvirus</taxon>
        <taxon>Lenusvirus SAC12</taxon>
    </lineage>
</organism>
<proteinExistence type="predicted"/>
<dbReference type="Proteomes" id="UP000223158">
    <property type="component" value="Segment"/>
</dbReference>
<protein>
    <submittedName>
        <fullName evidence="1">Uncharacterized protein</fullName>
    </submittedName>
</protein>
<reference evidence="1 2" key="1">
    <citation type="submission" date="2015-11" db="EMBL/GenBank/DDBJ databases">
        <title>Lactobacillus brevis bacteriophage SA-C12: a mosaic Myoviridae member.</title>
        <authorList>
            <person name="Mahony J."/>
        </authorList>
    </citation>
    <scope>NUCLEOTIDE SEQUENCE [LARGE SCALE GENOMIC DNA]</scope>
</reference>
<evidence type="ECO:0000313" key="2">
    <source>
        <dbReference type="Proteomes" id="UP000223158"/>
    </source>
</evidence>
<name>A0A1I9KKD7_9CAUD</name>
<evidence type="ECO:0000313" key="1">
    <source>
        <dbReference type="EMBL" id="ALY06918.1"/>
    </source>
</evidence>
<accession>A0A1I9KKD7</accession>
<gene>
    <name evidence="1" type="ORF">SAC12_097</name>
</gene>
<dbReference type="EMBL" id="KU052488">
    <property type="protein sequence ID" value="ALY06918.1"/>
    <property type="molecule type" value="Genomic_DNA"/>
</dbReference>
<sequence>MGNNSIGSTNPAFLNAAYALSKALSNVETGKFTQAEAYMIYSMSSKVSRAVLESVPYDMLGDSDSNE</sequence>
<keyword evidence="2" id="KW-1185">Reference proteome</keyword>